<dbReference type="CDD" id="cd00657">
    <property type="entry name" value="Ferritin_like"/>
    <property type="match status" value="1"/>
</dbReference>
<dbReference type="AlphaFoldDB" id="A0A248LFS0"/>
<dbReference type="PANTHER" id="PTHR42782:SF4">
    <property type="entry name" value="DUF455 DOMAIN-CONTAINING PROTEIN"/>
    <property type="match status" value="1"/>
</dbReference>
<dbReference type="Pfam" id="PF04305">
    <property type="entry name" value="DUF455"/>
    <property type="match status" value="1"/>
</dbReference>
<accession>A0A248LFS0</accession>
<evidence type="ECO:0000256" key="1">
    <source>
        <dbReference type="SAM" id="MobiDB-lite"/>
    </source>
</evidence>
<dbReference type="InterPro" id="IPR009078">
    <property type="entry name" value="Ferritin-like_SF"/>
</dbReference>
<name>A0A248LFS0_9NEIS</name>
<dbReference type="RefSeq" id="WP_088861872.1">
    <property type="nucleotide sequence ID" value="NZ_CP022115.1"/>
</dbReference>
<evidence type="ECO:0000313" key="3">
    <source>
        <dbReference type="Proteomes" id="UP000197424"/>
    </source>
</evidence>
<dbReference type="InterPro" id="IPR011197">
    <property type="entry name" value="UCP012318"/>
</dbReference>
<dbReference type="EMBL" id="CP022115">
    <property type="protein sequence ID" value="ASJ23256.1"/>
    <property type="molecule type" value="Genomic_DNA"/>
</dbReference>
<evidence type="ECO:0000313" key="2">
    <source>
        <dbReference type="EMBL" id="ASJ23256.1"/>
    </source>
</evidence>
<feature type="region of interest" description="Disordered" evidence="1">
    <location>
        <begin position="44"/>
        <end position="71"/>
    </location>
</feature>
<feature type="compositionally biased region" description="Pro residues" evidence="1">
    <location>
        <begin position="45"/>
        <end position="55"/>
    </location>
</feature>
<sequence length="269" mass="29350">MNDCLYTALETALRETDPAAKCRQVQALATASRAGRLRVRIDAPPAVPLPAPGAPSSPRLIDPRDVPRRRTSSREGRIALLHAIAHIEFNAINLALDAAWRFRRLPDAFRADWIRVAEEEARHYQLVVARLADYGCAYGDLDAHAGLWEMAVKTAHDPLVRMALVPRLMEARGLDVNPGIQQKFAAAGDTASVAALEVILAEEVGHVAIGNHWFGVLCRQRGLEPLATFVDLLAEYAIPAPRPPFNLAGRQAAGFTPAEIDWLTRGVPA</sequence>
<dbReference type="Proteomes" id="UP000197424">
    <property type="component" value="Chromosome"/>
</dbReference>
<dbReference type="PIRSF" id="PIRSF012318">
    <property type="entry name" value="UCP012318"/>
    <property type="match status" value="1"/>
</dbReference>
<organism evidence="2 3">
    <name type="scientific">Laribacter hongkongensis</name>
    <dbReference type="NCBI Taxonomy" id="168471"/>
    <lineage>
        <taxon>Bacteria</taxon>
        <taxon>Pseudomonadati</taxon>
        <taxon>Pseudomonadota</taxon>
        <taxon>Betaproteobacteria</taxon>
        <taxon>Neisseriales</taxon>
        <taxon>Aquaspirillaceae</taxon>
        <taxon>Laribacter</taxon>
    </lineage>
</organism>
<gene>
    <name evidence="2" type="ORF">LHGZ1_0425</name>
</gene>
<dbReference type="SUPFAM" id="SSF47240">
    <property type="entry name" value="Ferritin-like"/>
    <property type="match status" value="1"/>
</dbReference>
<dbReference type="OrthoDB" id="9778629at2"/>
<dbReference type="PANTHER" id="PTHR42782">
    <property type="entry name" value="SI:CH73-314G15.3"/>
    <property type="match status" value="1"/>
</dbReference>
<proteinExistence type="predicted"/>
<dbReference type="InterPro" id="IPR007402">
    <property type="entry name" value="DUF455"/>
</dbReference>
<protein>
    <submittedName>
        <fullName evidence="2">DUF455 domain containing protein</fullName>
    </submittedName>
</protein>
<reference evidence="3" key="1">
    <citation type="submission" date="2017-06" db="EMBL/GenBank/DDBJ databases">
        <title>Whole genome sequence of Laribacter hongkongensis LHGZ1.</title>
        <authorList>
            <person name="Chen D."/>
            <person name="Wu H."/>
            <person name="Chen J."/>
        </authorList>
    </citation>
    <scope>NUCLEOTIDE SEQUENCE [LARGE SCALE GENOMIC DNA]</scope>
    <source>
        <strain evidence="3">LHGZ1</strain>
    </source>
</reference>
<feature type="compositionally biased region" description="Basic and acidic residues" evidence="1">
    <location>
        <begin position="61"/>
        <end position="71"/>
    </location>
</feature>